<dbReference type="PROSITE" id="PS00109">
    <property type="entry name" value="PROTEIN_KINASE_TYR"/>
    <property type="match status" value="1"/>
</dbReference>
<dbReference type="SUPFAM" id="SSF52047">
    <property type="entry name" value="RNI-like"/>
    <property type="match status" value="1"/>
</dbReference>
<evidence type="ECO:0000256" key="18">
    <source>
        <dbReference type="ARBA" id="ARBA00048679"/>
    </source>
</evidence>
<gene>
    <name evidence="21" type="ORF">HHK36_026937</name>
</gene>
<accession>A0A834YJK9</accession>
<evidence type="ECO:0000256" key="9">
    <source>
        <dbReference type="ARBA" id="ARBA00022737"/>
    </source>
</evidence>
<organism evidence="21 22">
    <name type="scientific">Tetracentron sinense</name>
    <name type="common">Spur-leaf</name>
    <dbReference type="NCBI Taxonomy" id="13715"/>
    <lineage>
        <taxon>Eukaryota</taxon>
        <taxon>Viridiplantae</taxon>
        <taxon>Streptophyta</taxon>
        <taxon>Embryophyta</taxon>
        <taxon>Tracheophyta</taxon>
        <taxon>Spermatophyta</taxon>
        <taxon>Magnoliopsida</taxon>
        <taxon>Trochodendrales</taxon>
        <taxon>Trochodendraceae</taxon>
        <taxon>Tetracentron</taxon>
    </lineage>
</organism>
<dbReference type="InterPro" id="IPR032675">
    <property type="entry name" value="LRR_dom_sf"/>
</dbReference>
<dbReference type="InterPro" id="IPR017441">
    <property type="entry name" value="Protein_kinase_ATP_BS"/>
</dbReference>
<dbReference type="InterPro" id="IPR008266">
    <property type="entry name" value="Tyr_kinase_AS"/>
</dbReference>
<dbReference type="SUPFAM" id="SSF56112">
    <property type="entry name" value="Protein kinase-like (PK-like)"/>
    <property type="match status" value="1"/>
</dbReference>
<dbReference type="InterPro" id="IPR051420">
    <property type="entry name" value="Ser_Thr_Kinases_DiverseReg"/>
</dbReference>
<evidence type="ECO:0000256" key="1">
    <source>
        <dbReference type="ARBA" id="ARBA00004479"/>
    </source>
</evidence>
<dbReference type="GO" id="GO:0051707">
    <property type="term" value="P:response to other organism"/>
    <property type="evidence" value="ECO:0007669"/>
    <property type="project" value="UniProtKB-ARBA"/>
</dbReference>
<dbReference type="Gene3D" id="3.80.10.10">
    <property type="entry name" value="Ribonuclease Inhibitor"/>
    <property type="match status" value="4"/>
</dbReference>
<reference evidence="21 22" key="1">
    <citation type="submission" date="2020-04" db="EMBL/GenBank/DDBJ databases">
        <title>Plant Genome Project.</title>
        <authorList>
            <person name="Zhang R.-G."/>
        </authorList>
    </citation>
    <scope>NUCLEOTIDE SEQUENCE [LARGE SCALE GENOMIC DNA]</scope>
    <source>
        <strain evidence="21">YNK0</strain>
        <tissue evidence="21">Leaf</tissue>
    </source>
</reference>
<dbReference type="GO" id="GO:0009791">
    <property type="term" value="P:post-embryonic development"/>
    <property type="evidence" value="ECO:0007669"/>
    <property type="project" value="UniProtKB-ARBA"/>
</dbReference>
<feature type="binding site" evidence="19">
    <location>
        <position position="943"/>
    </location>
    <ligand>
        <name>ATP</name>
        <dbReference type="ChEBI" id="CHEBI:30616"/>
    </ligand>
</feature>
<dbReference type="Gene3D" id="1.10.510.10">
    <property type="entry name" value="Transferase(Phosphotransferase) domain 1"/>
    <property type="match status" value="1"/>
</dbReference>
<keyword evidence="10 19" id="KW-0547">Nucleotide-binding</keyword>
<evidence type="ECO:0000256" key="3">
    <source>
        <dbReference type="ARBA" id="ARBA00022527"/>
    </source>
</evidence>
<evidence type="ECO:0000256" key="15">
    <source>
        <dbReference type="ARBA" id="ARBA00023170"/>
    </source>
</evidence>
<dbReference type="InterPro" id="IPR003591">
    <property type="entry name" value="Leu-rich_rpt_typical-subtyp"/>
</dbReference>
<dbReference type="PROSITE" id="PS50011">
    <property type="entry name" value="PROTEIN_KINASE_DOM"/>
    <property type="match status" value="1"/>
</dbReference>
<keyword evidence="3" id="KW-0723">Serine/threonine-protein kinase</keyword>
<evidence type="ECO:0000256" key="14">
    <source>
        <dbReference type="ARBA" id="ARBA00023136"/>
    </source>
</evidence>
<evidence type="ECO:0000256" key="5">
    <source>
        <dbReference type="ARBA" id="ARBA00022614"/>
    </source>
</evidence>
<dbReference type="SUPFAM" id="SSF52058">
    <property type="entry name" value="L domain-like"/>
    <property type="match status" value="2"/>
</dbReference>
<dbReference type="SMART" id="SM00365">
    <property type="entry name" value="LRR_SD22"/>
    <property type="match status" value="5"/>
</dbReference>
<dbReference type="AlphaFoldDB" id="A0A834YJK9"/>
<dbReference type="FunFam" id="3.80.10.10:FF:000400">
    <property type="entry name" value="Nuclear pore complex protein NUP107"/>
    <property type="match status" value="1"/>
</dbReference>
<dbReference type="EMBL" id="JABCRI010000020">
    <property type="protein sequence ID" value="KAF8388271.1"/>
    <property type="molecule type" value="Genomic_DNA"/>
</dbReference>
<comment type="subcellular location">
    <subcellularLocation>
        <location evidence="1">Membrane</location>
        <topology evidence="1">Single-pass type I membrane protein</topology>
    </subcellularLocation>
</comment>
<dbReference type="InterPro" id="IPR011009">
    <property type="entry name" value="Kinase-like_dom_sf"/>
</dbReference>
<dbReference type="Pfam" id="PF07714">
    <property type="entry name" value="PK_Tyr_Ser-Thr"/>
    <property type="match status" value="1"/>
</dbReference>
<evidence type="ECO:0000256" key="11">
    <source>
        <dbReference type="ARBA" id="ARBA00022777"/>
    </source>
</evidence>
<keyword evidence="9" id="KW-0677">Repeat</keyword>
<dbReference type="SMART" id="SM00369">
    <property type="entry name" value="LRR_TYP"/>
    <property type="match status" value="11"/>
</dbReference>
<dbReference type="Proteomes" id="UP000655225">
    <property type="component" value="Unassembled WGS sequence"/>
</dbReference>
<keyword evidence="4" id="KW-0597">Phosphoprotein</keyword>
<dbReference type="PANTHER" id="PTHR48005">
    <property type="entry name" value="LEUCINE RICH REPEAT KINASE 2"/>
    <property type="match status" value="1"/>
</dbReference>
<dbReference type="EC" id="2.7.11.1" evidence="2"/>
<evidence type="ECO:0000259" key="20">
    <source>
        <dbReference type="PROSITE" id="PS50011"/>
    </source>
</evidence>
<dbReference type="OrthoDB" id="676979at2759"/>
<keyword evidence="8" id="KW-0732">Signal</keyword>
<dbReference type="GO" id="GO:0016020">
    <property type="term" value="C:membrane"/>
    <property type="evidence" value="ECO:0007669"/>
    <property type="project" value="UniProtKB-SubCell"/>
</dbReference>
<evidence type="ECO:0000256" key="16">
    <source>
        <dbReference type="ARBA" id="ARBA00023180"/>
    </source>
</evidence>
<evidence type="ECO:0000256" key="13">
    <source>
        <dbReference type="ARBA" id="ARBA00022989"/>
    </source>
</evidence>
<dbReference type="InterPro" id="IPR013210">
    <property type="entry name" value="LRR_N_plant-typ"/>
</dbReference>
<keyword evidence="11" id="KW-0418">Kinase</keyword>
<comment type="caution">
    <text evidence="21">The sequence shown here is derived from an EMBL/GenBank/DDBJ whole genome shotgun (WGS) entry which is preliminary data.</text>
</comment>
<keyword evidence="14" id="KW-0472">Membrane</keyword>
<dbReference type="Gene3D" id="3.30.200.20">
    <property type="entry name" value="Phosphorylase Kinase, domain 1"/>
    <property type="match status" value="1"/>
</dbReference>
<keyword evidence="22" id="KW-1185">Reference proteome</keyword>
<keyword evidence="6" id="KW-0808">Transferase</keyword>
<evidence type="ECO:0000256" key="7">
    <source>
        <dbReference type="ARBA" id="ARBA00022692"/>
    </source>
</evidence>
<dbReference type="InterPro" id="IPR001611">
    <property type="entry name" value="Leu-rich_rpt"/>
</dbReference>
<keyword evidence="16" id="KW-0325">Glycoprotein</keyword>
<dbReference type="InterPro" id="IPR001245">
    <property type="entry name" value="Ser-Thr/Tyr_kinase_cat_dom"/>
</dbReference>
<dbReference type="FunFam" id="3.80.10.10:FF:000453">
    <property type="entry name" value="Leucine-rich receptor-like protein kinase family protein"/>
    <property type="match status" value="1"/>
</dbReference>
<dbReference type="OMA" id="IWNTIER"/>
<evidence type="ECO:0000256" key="4">
    <source>
        <dbReference type="ARBA" id="ARBA00022553"/>
    </source>
</evidence>
<dbReference type="GO" id="GO:0004674">
    <property type="term" value="F:protein serine/threonine kinase activity"/>
    <property type="evidence" value="ECO:0007669"/>
    <property type="project" value="UniProtKB-KW"/>
</dbReference>
<dbReference type="GO" id="GO:0006952">
    <property type="term" value="P:defense response"/>
    <property type="evidence" value="ECO:0007669"/>
    <property type="project" value="UniProtKB-ARBA"/>
</dbReference>
<dbReference type="Pfam" id="PF08263">
    <property type="entry name" value="LRRNT_2"/>
    <property type="match status" value="1"/>
</dbReference>
<proteinExistence type="predicted"/>
<keyword evidence="15" id="KW-0675">Receptor</keyword>
<dbReference type="Pfam" id="PF23598">
    <property type="entry name" value="LRR_14"/>
    <property type="match status" value="1"/>
</dbReference>
<comment type="catalytic activity">
    <reaction evidence="18">
        <text>L-seryl-[protein] + ATP = O-phospho-L-seryl-[protein] + ADP + H(+)</text>
        <dbReference type="Rhea" id="RHEA:17989"/>
        <dbReference type="Rhea" id="RHEA-COMP:9863"/>
        <dbReference type="Rhea" id="RHEA-COMP:11604"/>
        <dbReference type="ChEBI" id="CHEBI:15378"/>
        <dbReference type="ChEBI" id="CHEBI:29999"/>
        <dbReference type="ChEBI" id="CHEBI:30616"/>
        <dbReference type="ChEBI" id="CHEBI:83421"/>
        <dbReference type="ChEBI" id="CHEBI:456216"/>
        <dbReference type="EC" id="2.7.11.1"/>
    </reaction>
</comment>
<dbReference type="PANTHER" id="PTHR48005:SF44">
    <property type="entry name" value="MDIS1-INTERACTING RECEPTOR LIKE KINASE 2-LIKE ISOFORM X1"/>
    <property type="match status" value="1"/>
</dbReference>
<evidence type="ECO:0000256" key="19">
    <source>
        <dbReference type="PROSITE-ProRule" id="PRU10141"/>
    </source>
</evidence>
<evidence type="ECO:0000256" key="6">
    <source>
        <dbReference type="ARBA" id="ARBA00022679"/>
    </source>
</evidence>
<evidence type="ECO:0000256" key="10">
    <source>
        <dbReference type="ARBA" id="ARBA00022741"/>
    </source>
</evidence>
<evidence type="ECO:0000313" key="21">
    <source>
        <dbReference type="EMBL" id="KAF8388271.1"/>
    </source>
</evidence>
<comment type="catalytic activity">
    <reaction evidence="17">
        <text>L-threonyl-[protein] + ATP = O-phospho-L-threonyl-[protein] + ADP + H(+)</text>
        <dbReference type="Rhea" id="RHEA:46608"/>
        <dbReference type="Rhea" id="RHEA-COMP:11060"/>
        <dbReference type="Rhea" id="RHEA-COMP:11605"/>
        <dbReference type="ChEBI" id="CHEBI:15378"/>
        <dbReference type="ChEBI" id="CHEBI:30013"/>
        <dbReference type="ChEBI" id="CHEBI:30616"/>
        <dbReference type="ChEBI" id="CHEBI:61977"/>
        <dbReference type="ChEBI" id="CHEBI:456216"/>
        <dbReference type="EC" id="2.7.11.1"/>
    </reaction>
</comment>
<dbReference type="FunFam" id="1.10.510.10:FF:000445">
    <property type="entry name" value="MDIS1-interacting receptor like kinase 2"/>
    <property type="match status" value="1"/>
</dbReference>
<name>A0A834YJK9_TETSI</name>
<keyword evidence="5" id="KW-0433">Leucine-rich repeat</keyword>
<dbReference type="FunFam" id="3.80.10.10:FF:000910">
    <property type="entry name" value="MDIS1-interacting receptor like kinase 2"/>
    <property type="match status" value="1"/>
</dbReference>
<keyword evidence="7" id="KW-0812">Transmembrane</keyword>
<dbReference type="Pfam" id="PF00560">
    <property type="entry name" value="LRR_1"/>
    <property type="match status" value="7"/>
</dbReference>
<evidence type="ECO:0000256" key="17">
    <source>
        <dbReference type="ARBA" id="ARBA00047899"/>
    </source>
</evidence>
<dbReference type="FunFam" id="3.80.10.10:FF:000177">
    <property type="entry name" value="Leucine-rich repeat receptor-like serine/threonine-protein kinase At1g17230"/>
    <property type="match status" value="1"/>
</dbReference>
<protein>
    <recommendedName>
        <fullName evidence="2">non-specific serine/threonine protein kinase</fullName>
        <ecNumber evidence="2">2.7.11.1</ecNumber>
    </recommendedName>
</protein>
<evidence type="ECO:0000256" key="8">
    <source>
        <dbReference type="ARBA" id="ARBA00022729"/>
    </source>
</evidence>
<feature type="domain" description="Protein kinase" evidence="20">
    <location>
        <begin position="915"/>
        <end position="1165"/>
    </location>
</feature>
<dbReference type="InterPro" id="IPR000719">
    <property type="entry name" value="Prot_kinase_dom"/>
</dbReference>
<sequence length="1203" mass="132313">MKITTSARTEAEALIKWKNTLSSSSSLNSWSLTNLKNHCNWAGIVCNNGGSITEINIRNFTLNGTLDQFNFTSLPNLNRFDLNFNNLNGSIPSRIANLSNLTFIDLGGNYFTENIPSEIGMLSELRVLNLSENNLVGEIPYQLSNLQKAWYFDLGQNSLESTDWSKFSSMPLLTHLSLSTNELTSEFPPFILSCRNLTFLDLSVNNLTGSLPGTLVTNLGKIEYLNLTGNFFHGPLPVNLSKLSKLKHLFLGNNEFTGAIPTEIGLISDLQILELYNNSFRGKIPSSLGQLRMLERLDLHNIGLNSTIPSKLGRCANLTFIDFSMNSLSGALPLSLSSLTKISAFVILDNLLSGAISPYLITNWTELIYLQLQNIFTRFHLIGITKLEILYLYKKSALWFDPSGDWEPEYLVKLASQRTVSQLSGSIPPEIGNLNHLVKLVLLENSFTGPIPPTLGNLTKLEILYLHTNQLSGSIPPEIGNLNDLVDLELSENSFTGPIPPEIGNLRSMTILDINTNKFEGDLPDTISRLDNLEVLSLFKNNFSGTIPKDLGSNSSSLNSVYFSINRFSGELPPGLCNGFALENFTADGNNLTGPLPDCLKNCTGLKRVRLEGNRFTGDVSKAFGVHPKLYYIDLSHNLFSGKLSPAWGEWESLTLLHVDGNKISGEIPVEFGKLTKLQDLSLSSNELRGSIPTELGDLDLLFKLNLSNNHLTGEIPQGLGNLSQLQFLDLSENTLTGNIPKELGKLTSLENMSLSNNDLSGEIPSELGNLVALQIFLDLSSNSFSGTIPPNLGKLTKLENLNLSHNNLSGRIPTTLSSRISLESIDLSYNELTGPVPTGNIFQKTTAEDFAGNSGLCGNAGLPSCNSSPTGAKKSKHCNEEMEITARDVITKPLIWEREGKFTFGDIAKATEDFNEIYCIGKGGFGSVYKAVLPTGQIVAVKRLHLSDSSDIPAINRRSFENEIEYVERGSLRKVLYGEEGGSELNWVTRVNIIQGVAHATAYLHHDCSPPIVHRDISANNILLETGFEPRLSDFGTARLLSSDSSNWTMVAGSYGYMAPELAYTMRVTEKCDVYSFGVVALEVMMGRHPGELISSLSSWSSGDRDLLLKDVLDQRLPPPTGQLAKEIVCVVTMALACTHTNPESRPTMRSVAQELSASTQVYLSESFLTITITSYQAFKNRTNLEKYVKRFQITILLTVYI</sequence>
<dbReference type="InterPro" id="IPR055414">
    <property type="entry name" value="LRR_R13L4/SHOC2-like"/>
</dbReference>
<evidence type="ECO:0000256" key="12">
    <source>
        <dbReference type="ARBA" id="ARBA00022840"/>
    </source>
</evidence>
<keyword evidence="13" id="KW-1133">Transmembrane helix</keyword>
<dbReference type="PROSITE" id="PS00107">
    <property type="entry name" value="PROTEIN_KINASE_ATP"/>
    <property type="match status" value="1"/>
</dbReference>
<evidence type="ECO:0000313" key="22">
    <source>
        <dbReference type="Proteomes" id="UP000655225"/>
    </source>
</evidence>
<dbReference type="GO" id="GO:0005524">
    <property type="term" value="F:ATP binding"/>
    <property type="evidence" value="ECO:0007669"/>
    <property type="project" value="UniProtKB-UniRule"/>
</dbReference>
<dbReference type="PRINTS" id="PR00019">
    <property type="entry name" value="LEURICHRPT"/>
</dbReference>
<keyword evidence="12 19" id="KW-0067">ATP-binding</keyword>
<evidence type="ECO:0000256" key="2">
    <source>
        <dbReference type="ARBA" id="ARBA00012513"/>
    </source>
</evidence>